<name>A0A382DNF6_9ZZZZ</name>
<dbReference type="CDD" id="cd01400">
    <property type="entry name" value="6PGL"/>
    <property type="match status" value="1"/>
</dbReference>
<dbReference type="EMBL" id="UINC01040305">
    <property type="protein sequence ID" value="SVB39986.1"/>
    <property type="molecule type" value="Genomic_DNA"/>
</dbReference>
<evidence type="ECO:0000313" key="3">
    <source>
        <dbReference type="EMBL" id="SVB39986.1"/>
    </source>
</evidence>
<dbReference type="InterPro" id="IPR005900">
    <property type="entry name" value="6-phosphogluconolactonase_DevB"/>
</dbReference>
<dbReference type="GO" id="GO:0005975">
    <property type="term" value="P:carbohydrate metabolic process"/>
    <property type="evidence" value="ECO:0007669"/>
    <property type="project" value="InterPro"/>
</dbReference>
<dbReference type="InterPro" id="IPR037171">
    <property type="entry name" value="NagB/RpiA_transferase-like"/>
</dbReference>
<feature type="domain" description="Glucosamine/galactosamine-6-phosphate isomerase" evidence="2">
    <location>
        <begin position="8"/>
        <end position="225"/>
    </location>
</feature>
<evidence type="ECO:0000259" key="2">
    <source>
        <dbReference type="Pfam" id="PF01182"/>
    </source>
</evidence>
<dbReference type="Gene3D" id="3.40.50.1360">
    <property type="match status" value="1"/>
</dbReference>
<proteinExistence type="inferred from homology"/>
<protein>
    <recommendedName>
        <fullName evidence="2">Glucosamine/galactosamine-6-phosphate isomerase domain-containing protein</fullName>
    </recommendedName>
</protein>
<dbReference type="Pfam" id="PF01182">
    <property type="entry name" value="Glucosamine_iso"/>
    <property type="match status" value="1"/>
</dbReference>
<dbReference type="PANTHER" id="PTHR11054">
    <property type="entry name" value="6-PHOSPHOGLUCONOLACTONASE"/>
    <property type="match status" value="1"/>
</dbReference>
<dbReference type="PANTHER" id="PTHR11054:SF0">
    <property type="entry name" value="6-PHOSPHOGLUCONOLACTONASE"/>
    <property type="match status" value="1"/>
</dbReference>
<dbReference type="AlphaFoldDB" id="A0A382DNF6"/>
<dbReference type="InterPro" id="IPR039104">
    <property type="entry name" value="6PGL"/>
</dbReference>
<reference evidence="3" key="1">
    <citation type="submission" date="2018-05" db="EMBL/GenBank/DDBJ databases">
        <authorList>
            <person name="Lanie J.A."/>
            <person name="Ng W.-L."/>
            <person name="Kazmierczak K.M."/>
            <person name="Andrzejewski T.M."/>
            <person name="Davidsen T.M."/>
            <person name="Wayne K.J."/>
            <person name="Tettelin H."/>
            <person name="Glass J.I."/>
            <person name="Rusch D."/>
            <person name="Podicherti R."/>
            <person name="Tsui H.-C.T."/>
            <person name="Winkler M.E."/>
        </authorList>
    </citation>
    <scope>NUCLEOTIDE SEQUENCE</scope>
</reference>
<organism evidence="3">
    <name type="scientific">marine metagenome</name>
    <dbReference type="NCBI Taxonomy" id="408172"/>
    <lineage>
        <taxon>unclassified sequences</taxon>
        <taxon>metagenomes</taxon>
        <taxon>ecological metagenomes</taxon>
    </lineage>
</organism>
<accession>A0A382DNF6</accession>
<gene>
    <name evidence="3" type="ORF">METZ01_LOCUS192840</name>
</gene>
<comment type="similarity">
    <text evidence="1">Belongs to the glucosamine/galactosamine-6-phosphate isomerase family. 6-phosphogluconolactonase subfamily.</text>
</comment>
<evidence type="ECO:0000256" key="1">
    <source>
        <dbReference type="ARBA" id="ARBA00010662"/>
    </source>
</evidence>
<dbReference type="SUPFAM" id="SSF100950">
    <property type="entry name" value="NagB/RpiA/CoA transferase-like"/>
    <property type="match status" value="1"/>
</dbReference>
<dbReference type="InterPro" id="IPR006148">
    <property type="entry name" value="Glc/Gal-6P_isomerase"/>
</dbReference>
<dbReference type="NCBIfam" id="TIGR01198">
    <property type="entry name" value="pgl"/>
    <property type="match status" value="1"/>
</dbReference>
<sequence>MATLRVFPDSESMAEEIASIWRDQIQQAEKTDDVFSVVLSGGATASLVYRNLANLNSLESIYWERVHIFWADERCVSPEHEESNYLNIQRTFLSDIQIPEKNIHRIRGEKEPSGESLRYEKEIINHLALRKDERKLFDWVLLGIGSDGHTASLFPGQESLLDTQRLCAVVEHPVTDQKLITLTPCALKRSGRVTYHVTGSGKAAVVSDLVSENSKNQIFPTGYIEGEWFLGTAAAAKINSSWY</sequence>
<dbReference type="GO" id="GO:0017057">
    <property type="term" value="F:6-phosphogluconolactonase activity"/>
    <property type="evidence" value="ECO:0007669"/>
    <property type="project" value="InterPro"/>
</dbReference>
<dbReference type="GO" id="GO:0006098">
    <property type="term" value="P:pentose-phosphate shunt"/>
    <property type="evidence" value="ECO:0007669"/>
    <property type="project" value="InterPro"/>
</dbReference>